<dbReference type="FunFam" id="3.30.430.20:FF:000009">
    <property type="entry name" value="Cysteine-rich receptor-like protein kinase 28"/>
    <property type="match status" value="1"/>
</dbReference>
<name>A0AAN9SVT0_PSOTE</name>
<evidence type="ECO:0000313" key="6">
    <source>
        <dbReference type="Proteomes" id="UP001386955"/>
    </source>
</evidence>
<proteinExistence type="predicted"/>
<dbReference type="AlphaFoldDB" id="A0AAN9SVT0"/>
<evidence type="ECO:0000256" key="2">
    <source>
        <dbReference type="ARBA" id="ARBA00022737"/>
    </source>
</evidence>
<accession>A0AAN9SVT0</accession>
<dbReference type="Gene3D" id="3.30.430.20">
    <property type="entry name" value="Gnk2 domain, C-X8-C-X2-C motif"/>
    <property type="match status" value="1"/>
</dbReference>
<feature type="domain" description="Gnk2-homologous" evidence="4">
    <location>
        <begin position="16"/>
        <end position="124"/>
    </location>
</feature>
<organism evidence="5 6">
    <name type="scientific">Psophocarpus tetragonolobus</name>
    <name type="common">Winged bean</name>
    <name type="synonym">Dolichos tetragonolobus</name>
    <dbReference type="NCBI Taxonomy" id="3891"/>
    <lineage>
        <taxon>Eukaryota</taxon>
        <taxon>Viridiplantae</taxon>
        <taxon>Streptophyta</taxon>
        <taxon>Embryophyta</taxon>
        <taxon>Tracheophyta</taxon>
        <taxon>Spermatophyta</taxon>
        <taxon>Magnoliopsida</taxon>
        <taxon>eudicotyledons</taxon>
        <taxon>Gunneridae</taxon>
        <taxon>Pentapetalae</taxon>
        <taxon>rosids</taxon>
        <taxon>fabids</taxon>
        <taxon>Fabales</taxon>
        <taxon>Fabaceae</taxon>
        <taxon>Papilionoideae</taxon>
        <taxon>50 kb inversion clade</taxon>
        <taxon>NPAAA clade</taxon>
        <taxon>indigoferoid/millettioid clade</taxon>
        <taxon>Phaseoleae</taxon>
        <taxon>Psophocarpus</taxon>
    </lineage>
</organism>
<dbReference type="PROSITE" id="PS51473">
    <property type="entry name" value="GNK2"/>
    <property type="match status" value="1"/>
</dbReference>
<evidence type="ECO:0000256" key="1">
    <source>
        <dbReference type="ARBA" id="ARBA00022729"/>
    </source>
</evidence>
<dbReference type="Proteomes" id="UP001386955">
    <property type="component" value="Unassembled WGS sequence"/>
</dbReference>
<dbReference type="PANTHER" id="PTHR32099:SF42">
    <property type="entry name" value="CYSTEINE-RICH RECEPTOR-LIKE PROTEIN KINASE 9-RELATED"/>
    <property type="match status" value="1"/>
</dbReference>
<dbReference type="EMBL" id="JAYMYS010000002">
    <property type="protein sequence ID" value="KAK7405575.1"/>
    <property type="molecule type" value="Genomic_DNA"/>
</dbReference>
<gene>
    <name evidence="5" type="ORF">VNO78_07019</name>
</gene>
<keyword evidence="2" id="KW-0677">Repeat</keyword>
<dbReference type="InterPro" id="IPR002902">
    <property type="entry name" value="GNK2"/>
</dbReference>
<protein>
    <recommendedName>
        <fullName evidence="4">Gnk2-homologous domain-containing protein</fullName>
    </recommendedName>
</protein>
<keyword evidence="6" id="KW-1185">Reference proteome</keyword>
<evidence type="ECO:0000259" key="4">
    <source>
        <dbReference type="PROSITE" id="PS51473"/>
    </source>
</evidence>
<evidence type="ECO:0000256" key="3">
    <source>
        <dbReference type="ARBA" id="ARBA00023180"/>
    </source>
</evidence>
<dbReference type="PANTHER" id="PTHR32099">
    <property type="entry name" value="CYSTEINE-RICH REPEAT SECRETORY PROTEIN"/>
    <property type="match status" value="1"/>
</dbReference>
<sequence length="225" mass="25232">MLLLITTTIINAQSPTLMHHFCENSSLYNISTSFKTNLNKVLSWVTSDSATTREGYNRTVISSNNNGTNDAVYGLYSCRVDITGYFCKFCLTTAASEIARRCAHSVNAIIWYDICIIRYSNERFWGKVSLSPTWNITGDRIIKDKAEIMKAESSVESLITKATIEKKQFWAVESSNGVTMRKGMGGGEFLVQAVPSGLVMRNSTKIQIIILTSRDFELSILEFFN</sequence>
<comment type="caution">
    <text evidence="5">The sequence shown here is derived from an EMBL/GenBank/DDBJ whole genome shotgun (WGS) entry which is preliminary data.</text>
</comment>
<keyword evidence="3" id="KW-0325">Glycoprotein</keyword>
<reference evidence="5 6" key="1">
    <citation type="submission" date="2024-01" db="EMBL/GenBank/DDBJ databases">
        <title>The genomes of 5 underutilized Papilionoideae crops provide insights into root nodulation and disease resistanc.</title>
        <authorList>
            <person name="Jiang F."/>
        </authorList>
    </citation>
    <scope>NUCLEOTIDE SEQUENCE [LARGE SCALE GENOMIC DNA]</scope>
    <source>
        <strain evidence="5">DUOXIRENSHENG_FW03</strain>
        <tissue evidence="5">Leaves</tissue>
    </source>
</reference>
<dbReference type="InterPro" id="IPR038408">
    <property type="entry name" value="GNK2_sf"/>
</dbReference>
<dbReference type="CDD" id="cd23509">
    <property type="entry name" value="Gnk2-like"/>
    <property type="match status" value="1"/>
</dbReference>
<evidence type="ECO:0000313" key="5">
    <source>
        <dbReference type="EMBL" id="KAK7405575.1"/>
    </source>
</evidence>
<dbReference type="Pfam" id="PF01657">
    <property type="entry name" value="Stress-antifung"/>
    <property type="match status" value="1"/>
</dbReference>
<keyword evidence="1" id="KW-0732">Signal</keyword>